<dbReference type="GO" id="GO:0003677">
    <property type="term" value="F:DNA binding"/>
    <property type="evidence" value="ECO:0007669"/>
    <property type="project" value="UniProtKB-KW"/>
</dbReference>
<evidence type="ECO:0000313" key="4">
    <source>
        <dbReference type="EMBL" id="MTV78202.1"/>
    </source>
</evidence>
<dbReference type="GO" id="GO:0005524">
    <property type="term" value="F:ATP binding"/>
    <property type="evidence" value="ECO:0007669"/>
    <property type="project" value="InterPro"/>
</dbReference>
<dbReference type="InterPro" id="IPR016136">
    <property type="entry name" value="DNA_helicase_N/primase_C"/>
</dbReference>
<reference evidence="4" key="1">
    <citation type="submission" date="2019-11" db="EMBL/GenBank/DDBJ databases">
        <title>Growth characteristics of pneumococcus vary with the chemical composition of the capsule and with environmental conditions.</title>
        <authorList>
            <person name="Tothpal A."/>
            <person name="Desobry K."/>
            <person name="Joshi S."/>
            <person name="Wyllie A.L."/>
            <person name="Weinberger D.M."/>
        </authorList>
    </citation>
    <scope>NUCLEOTIDE SEQUENCE</scope>
    <source>
        <strain evidence="4">Pnumococcus10A</strain>
    </source>
</reference>
<protein>
    <submittedName>
        <fullName evidence="4">Replicative DNA helicase</fullName>
    </submittedName>
</protein>
<organism evidence="4 5">
    <name type="scientific">Streptococcus pneumoniae</name>
    <dbReference type="NCBI Taxonomy" id="1313"/>
    <lineage>
        <taxon>Bacteria</taxon>
        <taxon>Bacillati</taxon>
        <taxon>Bacillota</taxon>
        <taxon>Bacilli</taxon>
        <taxon>Lactobacillales</taxon>
        <taxon>Streptococcaceae</taxon>
        <taxon>Streptococcus</taxon>
    </lineage>
</organism>
<dbReference type="PANTHER" id="PTHR30153">
    <property type="entry name" value="REPLICATIVE DNA HELICASE DNAB"/>
    <property type="match status" value="1"/>
</dbReference>
<feature type="domain" description="DNA helicase DnaB-like N-terminal" evidence="3">
    <location>
        <begin position="2"/>
        <end position="79"/>
    </location>
</feature>
<evidence type="ECO:0000256" key="1">
    <source>
        <dbReference type="ARBA" id="ARBA00022705"/>
    </source>
</evidence>
<dbReference type="GO" id="GO:0006260">
    <property type="term" value="P:DNA replication"/>
    <property type="evidence" value="ECO:0007669"/>
    <property type="project" value="UniProtKB-KW"/>
</dbReference>
<dbReference type="RefSeq" id="WP_330162995.1">
    <property type="nucleotide sequence ID" value="NZ_WNHN01000647.1"/>
</dbReference>
<dbReference type="Pfam" id="PF00772">
    <property type="entry name" value="DnaB"/>
    <property type="match status" value="1"/>
</dbReference>
<dbReference type="AlphaFoldDB" id="A0AAW9WCJ4"/>
<name>A0AAW9WCJ4_STREE</name>
<keyword evidence="4" id="KW-0347">Helicase</keyword>
<dbReference type="InterPro" id="IPR007693">
    <property type="entry name" value="DNA_helicase_DnaB-like_N"/>
</dbReference>
<dbReference type="GO" id="GO:0005829">
    <property type="term" value="C:cytosol"/>
    <property type="evidence" value="ECO:0007669"/>
    <property type="project" value="TreeGrafter"/>
</dbReference>
<dbReference type="EMBL" id="WNHN01000647">
    <property type="protein sequence ID" value="MTV78202.1"/>
    <property type="molecule type" value="Genomic_DNA"/>
</dbReference>
<feature type="non-terminal residue" evidence="4">
    <location>
        <position position="1"/>
    </location>
</feature>
<feature type="non-terminal residue" evidence="4">
    <location>
        <position position="88"/>
    </location>
</feature>
<evidence type="ECO:0000313" key="5">
    <source>
        <dbReference type="Proteomes" id="UP000729182"/>
    </source>
</evidence>
<keyword evidence="1" id="KW-0235">DNA replication</keyword>
<dbReference type="InterPro" id="IPR036185">
    <property type="entry name" value="DNA_heli_DnaB-like_N_sf"/>
</dbReference>
<dbReference type="GO" id="GO:0003678">
    <property type="term" value="F:DNA helicase activity"/>
    <property type="evidence" value="ECO:0007669"/>
    <property type="project" value="InterPro"/>
</dbReference>
<accession>A0AAW9WCJ4</accession>
<dbReference type="PANTHER" id="PTHR30153:SF2">
    <property type="entry name" value="REPLICATIVE DNA HELICASE"/>
    <property type="match status" value="1"/>
</dbReference>
<proteinExistence type="predicted"/>
<dbReference type="SUPFAM" id="SSF48024">
    <property type="entry name" value="N-terminal domain of DnaB helicase"/>
    <property type="match status" value="1"/>
</dbReference>
<keyword evidence="4" id="KW-0067">ATP-binding</keyword>
<keyword evidence="4" id="KW-0378">Hydrolase</keyword>
<keyword evidence="2" id="KW-0238">DNA-binding</keyword>
<dbReference type="Gene3D" id="1.10.860.10">
    <property type="entry name" value="DNAb Helicase, Chain A"/>
    <property type="match status" value="1"/>
</dbReference>
<dbReference type="Proteomes" id="UP000729182">
    <property type="component" value="Unassembled WGS sequence"/>
</dbReference>
<evidence type="ECO:0000256" key="2">
    <source>
        <dbReference type="ARBA" id="ARBA00023125"/>
    </source>
</evidence>
<keyword evidence="4" id="KW-0547">Nucleotide-binding</keyword>
<evidence type="ECO:0000259" key="3">
    <source>
        <dbReference type="Pfam" id="PF00772"/>
    </source>
</evidence>
<gene>
    <name evidence="4" type="ORF">GM535_13365</name>
</gene>
<sequence length="88" mass="10132">LSAVMSVLSEEDFYRNDHRLIYRAICELSEKNQPFDAVTLGEWFERHNMQNQIGGSVYLSELVNDTPSAANIDTYAKIVLSKSMYRQI</sequence>
<comment type="caution">
    <text evidence="4">The sequence shown here is derived from an EMBL/GenBank/DDBJ whole genome shotgun (WGS) entry which is preliminary data.</text>
</comment>